<dbReference type="Gene3D" id="3.10.180.10">
    <property type="entry name" value="2,3-Dihydroxybiphenyl 1,2-Dioxygenase, domain 1"/>
    <property type="match status" value="1"/>
</dbReference>
<dbReference type="InterPro" id="IPR029068">
    <property type="entry name" value="Glyas_Bleomycin-R_OHBP_Dase"/>
</dbReference>
<name>A0A3B7MH40_9BACT</name>
<reference evidence="2 3" key="1">
    <citation type="submission" date="2018-09" db="EMBL/GenBank/DDBJ databases">
        <title>Genome sequencing of strain 6GH32-13.</title>
        <authorList>
            <person name="Weon H.-Y."/>
            <person name="Heo J."/>
            <person name="Kwon S.-W."/>
        </authorList>
    </citation>
    <scope>NUCLEOTIDE SEQUENCE [LARGE SCALE GENOMIC DNA]</scope>
    <source>
        <strain evidence="2 3">5GH32-13</strain>
    </source>
</reference>
<dbReference type="InterPro" id="IPR004360">
    <property type="entry name" value="Glyas_Fos-R_dOase_dom"/>
</dbReference>
<evidence type="ECO:0000313" key="3">
    <source>
        <dbReference type="Proteomes" id="UP000263900"/>
    </source>
</evidence>
<dbReference type="InterPro" id="IPR037523">
    <property type="entry name" value="VOC_core"/>
</dbReference>
<dbReference type="OrthoDB" id="9796521at2"/>
<evidence type="ECO:0000313" key="2">
    <source>
        <dbReference type="EMBL" id="AXY72459.1"/>
    </source>
</evidence>
<feature type="domain" description="VOC" evidence="1">
    <location>
        <begin position="17"/>
        <end position="143"/>
    </location>
</feature>
<organism evidence="2 3">
    <name type="scientific">Paraflavitalea soli</name>
    <dbReference type="NCBI Taxonomy" id="2315862"/>
    <lineage>
        <taxon>Bacteria</taxon>
        <taxon>Pseudomonadati</taxon>
        <taxon>Bacteroidota</taxon>
        <taxon>Chitinophagia</taxon>
        <taxon>Chitinophagales</taxon>
        <taxon>Chitinophagaceae</taxon>
        <taxon>Paraflavitalea</taxon>
    </lineage>
</organism>
<dbReference type="Pfam" id="PF00903">
    <property type="entry name" value="Glyoxalase"/>
    <property type="match status" value="1"/>
</dbReference>
<keyword evidence="3" id="KW-1185">Reference proteome</keyword>
<sequence length="145" mass="16378">MAHAKYNSKQQHMTNTAITGIAPFFIVRDVPAALQFYRDQLGFDITFQGPSEDDIFFGIVQRGAAMIMLKDIGVEPVPNYTRDIKQGIARWDAYLHVPDPDALAEEFSQRGIAFFTPLLNNDDGLRGFEVKDADGYLLYFGRPEQ</sequence>
<dbReference type="AlphaFoldDB" id="A0A3B7MH40"/>
<dbReference type="PROSITE" id="PS51819">
    <property type="entry name" value="VOC"/>
    <property type="match status" value="1"/>
</dbReference>
<accession>A0A3B7MH40</accession>
<dbReference type="KEGG" id="pseg:D3H65_00030"/>
<dbReference type="Proteomes" id="UP000263900">
    <property type="component" value="Chromosome"/>
</dbReference>
<evidence type="ECO:0000259" key="1">
    <source>
        <dbReference type="PROSITE" id="PS51819"/>
    </source>
</evidence>
<protein>
    <recommendedName>
        <fullName evidence="1">VOC domain-containing protein</fullName>
    </recommendedName>
</protein>
<dbReference type="EMBL" id="CP032157">
    <property type="protein sequence ID" value="AXY72459.1"/>
    <property type="molecule type" value="Genomic_DNA"/>
</dbReference>
<proteinExistence type="predicted"/>
<gene>
    <name evidence="2" type="ORF">D3H65_00030</name>
</gene>
<dbReference type="SUPFAM" id="SSF54593">
    <property type="entry name" value="Glyoxalase/Bleomycin resistance protein/Dihydroxybiphenyl dioxygenase"/>
    <property type="match status" value="1"/>
</dbReference>